<dbReference type="InterPro" id="IPR012337">
    <property type="entry name" value="RNaseH-like_sf"/>
</dbReference>
<dbReference type="InterPro" id="IPR041577">
    <property type="entry name" value="RT_RNaseH_2"/>
</dbReference>
<dbReference type="GO" id="GO:0006310">
    <property type="term" value="P:DNA recombination"/>
    <property type="evidence" value="ECO:0007669"/>
    <property type="project" value="UniProtKB-KW"/>
</dbReference>
<dbReference type="Gene3D" id="3.30.70.270">
    <property type="match status" value="2"/>
</dbReference>
<feature type="compositionally biased region" description="Basic and acidic residues" evidence="2">
    <location>
        <begin position="339"/>
        <end position="372"/>
    </location>
</feature>
<evidence type="ECO:0000313" key="7">
    <source>
        <dbReference type="Proteomes" id="UP001497516"/>
    </source>
</evidence>
<dbReference type="InterPro" id="IPR043128">
    <property type="entry name" value="Rev_trsase/Diguanyl_cyclase"/>
</dbReference>
<feature type="domain" description="Integrase catalytic" evidence="5">
    <location>
        <begin position="1472"/>
        <end position="1631"/>
    </location>
</feature>
<keyword evidence="1" id="KW-0233">DNA recombination</keyword>
<feature type="region of interest" description="Disordered" evidence="2">
    <location>
        <begin position="1"/>
        <end position="108"/>
    </location>
</feature>
<feature type="compositionally biased region" description="Polar residues" evidence="2">
    <location>
        <begin position="48"/>
        <end position="60"/>
    </location>
</feature>
<dbReference type="Gene3D" id="1.10.340.70">
    <property type="match status" value="1"/>
</dbReference>
<dbReference type="Gene3D" id="2.40.70.10">
    <property type="entry name" value="Acid Proteases"/>
    <property type="match status" value="1"/>
</dbReference>
<feature type="region of interest" description="Disordered" evidence="2">
    <location>
        <begin position="314"/>
        <end position="385"/>
    </location>
</feature>
<dbReference type="EMBL" id="OZ034820">
    <property type="protein sequence ID" value="CAL1399108.1"/>
    <property type="molecule type" value="Genomic_DNA"/>
</dbReference>
<dbReference type="PANTHER" id="PTHR48475:SF2">
    <property type="entry name" value="RIBONUCLEASE H"/>
    <property type="match status" value="1"/>
</dbReference>
<dbReference type="SUPFAM" id="SSF53098">
    <property type="entry name" value="Ribonuclease H-like"/>
    <property type="match status" value="2"/>
</dbReference>
<dbReference type="InterPro" id="IPR001584">
    <property type="entry name" value="Integrase_cat-core"/>
</dbReference>
<gene>
    <name evidence="6" type="ORF">LTRI10_LOCUS39302</name>
</gene>
<evidence type="ECO:0000256" key="2">
    <source>
        <dbReference type="SAM" id="MobiDB-lite"/>
    </source>
</evidence>
<evidence type="ECO:0000313" key="6">
    <source>
        <dbReference type="EMBL" id="CAL1399108.1"/>
    </source>
</evidence>
<dbReference type="Pfam" id="PF13456">
    <property type="entry name" value="RVT_3"/>
    <property type="match status" value="1"/>
</dbReference>
<evidence type="ECO:0000256" key="1">
    <source>
        <dbReference type="ARBA" id="ARBA00023172"/>
    </source>
</evidence>
<dbReference type="GO" id="GO:0004523">
    <property type="term" value="F:RNA-DNA hybrid ribonuclease activity"/>
    <property type="evidence" value="ECO:0007669"/>
    <property type="project" value="InterPro"/>
</dbReference>
<dbReference type="InterPro" id="IPR002156">
    <property type="entry name" value="RNaseH_domain"/>
</dbReference>
<sequence>MDGSSNTPVKGVVERSPLRAPDAPASGIRGMEMPTVEEEMEMEDRVKSQGQQISSMQESLIQILAMLKEKESDAPESSGRKAVKGKRKEGGPSSPVSTEGGESEKEEDDLHLGFLEEHLKPSYGKVKGPNILQNPLARSLFRTQVPPNFSSLGLPTYDGSSDPADHLSAFMLKMQLINATDADLCKAFPVTFSGHCRTWYTSLPEGIIEDFEQFATLFSSKFASQRRRKLTVSSLINCKQGREELLTDFYDRWNAIACEVQGISPNVAAGNLRMSTHSRELRRALIKKEHSLKEWTDLDRLVRKAILLEEAMAVEETAKHPNPRERTERKRGSPKRRGRSSERRGYKPRFAQRDNRKEVYTTSQDRGRERQNDSSARQTHRREDDRKWCDWHQMPTHDTTECREFKASLKYLAPGDLKSRLDTRPQKEEQRHHRNRSPSPRRRSRTPKRHRSRSQRRERSPMHDRLPPPPRRSPPRRQPRANEDDVEVITIAGGRKRPRSEGERLIQCLNVHKSEQVDISFSPDELAPEESAEDPLVISLRTRKFKITRALVDNGSSADILFYSTLKSMKMSVQDLKPSSTSLVGFSGSKIRVLGLITLQVTIGEGSITKTRSMDFHVADCPSAYNAILGRGFLSLFSAVPSTCHQTLKFPVGGRIGQAKGNTEQAKECYQATIESLEVDLVDTRGGHPRPEAVEGDAEVVLDSEEPTKKVRISSHLAEEKARELLVLLKEFKDLFAWTSEDMPGVSRELAEHRLSVKSKAKPVQQRRRNASLEKQMALEEEVKRLLKAGFIREVKYPTWLSNPVFVRKASGLWRMCIDFTNLNAACPKDAYPLPRIDQLIDATANHESLSFLDMFSGYHQIRLSEEDQEKTAFMTHMGNFCYTVMPFGLKNAGATYQRMIDTVFKSQLGRNVEAYVDDVLVKSKEEGNHLKDLRETFESLRKEGLRLNPLKCVFGAKAGKFLGFMITRRGIEANPKQIEAITSLRPPQTVKEIQAFNGKMAALSRFIPRSADKCSPFFQMLKKSASRSQWSAECDKAFFQLTEQLTSPPVLSAPKQGEPLYLYLAVSDQAVSSVLVRRDTDGSDHPVYYVSKALLPAERRYMPIERAVLAVVTAARKLRPYFQEHPIVILSNLPLRRILKGMDVSGRMTKWAVELSEYDVTYAPRPSIKGQVLADFIAEGFSLSDEKEENEAWRLFVDGAAGKGGAGAGIVIETPTGVIHEISHRFLELKTNNVAEYEALLSGLKIAVSMGASNLHIHSDSLLVVNQVLESYEVKEEAFTKLVGAVRGILSQLDSWKLEHVKREDNHHADALSKLATAMDFEGERQITVTKEAAPTYEVMVLNEESQDWRSPLIGYLQSDIVPEEALLAKALRRKAAHYTMIEGQLCKRSFSGAYLKCLGPEEAKWVVKEIHQGTCATHSGPRSLERTILLQGYYWPTVKKDAMEAVKKCHECQIHANKQHLPSEQLRSITGPWPFAQWGLDLLGPFPTAPLGKKYLVVAVDYFTKWIEAEPLDTITSAKIQKFLFNNIMIRFGTPHTIITDHGTQFDCRPFENFCAKNRIVCKMASVAFPQANGQVESSNKLILRGLKRRLKEAKGGWTAELPHVLWAHRTNYKQATGETPFALTYGAEAVAPTELVLPSLRVQSYDSEDNHKKLLHQLDMIETRRDAALVRTLEEKMKVATAYNAKVKPRPLEEGDLVLKRNFKQKEGHGKLAAAWEGPYLVGEKLGAATYVLATMEGKPLKKTWNAIHLKKYFE</sequence>
<name>A0AAV2FLI1_9ROSI</name>
<dbReference type="InterPro" id="IPR041588">
    <property type="entry name" value="Integrase_H2C2"/>
</dbReference>
<dbReference type="Pfam" id="PF00078">
    <property type="entry name" value="RVT_1"/>
    <property type="match status" value="1"/>
</dbReference>
<dbReference type="Pfam" id="PF03732">
    <property type="entry name" value="Retrotrans_gag"/>
    <property type="match status" value="1"/>
</dbReference>
<dbReference type="PROSITE" id="PS50994">
    <property type="entry name" value="INTEGRASE"/>
    <property type="match status" value="1"/>
</dbReference>
<feature type="compositionally biased region" description="Basic and acidic residues" evidence="2">
    <location>
        <begin position="316"/>
        <end position="331"/>
    </location>
</feature>
<feature type="domain" description="Reverse transcriptase" evidence="3">
    <location>
        <begin position="788"/>
        <end position="967"/>
    </location>
</feature>
<proteinExistence type="predicted"/>
<dbReference type="InterPro" id="IPR021109">
    <property type="entry name" value="Peptidase_aspartic_dom_sf"/>
</dbReference>
<organism evidence="6 7">
    <name type="scientific">Linum trigynum</name>
    <dbReference type="NCBI Taxonomy" id="586398"/>
    <lineage>
        <taxon>Eukaryota</taxon>
        <taxon>Viridiplantae</taxon>
        <taxon>Streptophyta</taxon>
        <taxon>Embryophyta</taxon>
        <taxon>Tracheophyta</taxon>
        <taxon>Spermatophyta</taxon>
        <taxon>Magnoliopsida</taxon>
        <taxon>eudicotyledons</taxon>
        <taxon>Gunneridae</taxon>
        <taxon>Pentapetalae</taxon>
        <taxon>rosids</taxon>
        <taxon>fabids</taxon>
        <taxon>Malpighiales</taxon>
        <taxon>Linaceae</taxon>
        <taxon>Linum</taxon>
    </lineage>
</organism>
<evidence type="ECO:0000259" key="5">
    <source>
        <dbReference type="PROSITE" id="PS50994"/>
    </source>
</evidence>
<feature type="compositionally biased region" description="Basic residues" evidence="2">
    <location>
        <begin position="432"/>
        <end position="454"/>
    </location>
</feature>
<dbReference type="InterPro" id="IPR043502">
    <property type="entry name" value="DNA/RNA_pol_sf"/>
</dbReference>
<keyword evidence="7" id="KW-1185">Reference proteome</keyword>
<feature type="region of interest" description="Disordered" evidence="2">
    <location>
        <begin position="416"/>
        <end position="488"/>
    </location>
</feature>
<dbReference type="CDD" id="cd00303">
    <property type="entry name" value="retropepsin_like"/>
    <property type="match status" value="1"/>
</dbReference>
<dbReference type="GO" id="GO:0003676">
    <property type="term" value="F:nucleic acid binding"/>
    <property type="evidence" value="ECO:0007669"/>
    <property type="project" value="InterPro"/>
</dbReference>
<protein>
    <submittedName>
        <fullName evidence="6">Uncharacterized protein</fullName>
    </submittedName>
</protein>
<feature type="compositionally biased region" description="Basic and acidic residues" evidence="2">
    <location>
        <begin position="417"/>
        <end position="431"/>
    </location>
</feature>
<feature type="compositionally biased region" description="Basic and acidic residues" evidence="2">
    <location>
        <begin position="455"/>
        <end position="466"/>
    </location>
</feature>
<dbReference type="InterPro" id="IPR036397">
    <property type="entry name" value="RNaseH_sf"/>
</dbReference>
<feature type="domain" description="RNase H type-1" evidence="4">
    <location>
        <begin position="1190"/>
        <end position="1319"/>
    </location>
</feature>
<evidence type="ECO:0000259" key="3">
    <source>
        <dbReference type="PROSITE" id="PS50878"/>
    </source>
</evidence>
<dbReference type="SUPFAM" id="SSF56672">
    <property type="entry name" value="DNA/RNA polymerases"/>
    <property type="match status" value="1"/>
</dbReference>
<dbReference type="PROSITE" id="PS50878">
    <property type="entry name" value="RT_POL"/>
    <property type="match status" value="1"/>
</dbReference>
<evidence type="ECO:0000259" key="4">
    <source>
        <dbReference type="PROSITE" id="PS50879"/>
    </source>
</evidence>
<dbReference type="PANTHER" id="PTHR48475">
    <property type="entry name" value="RIBONUCLEASE H"/>
    <property type="match status" value="1"/>
</dbReference>
<dbReference type="Proteomes" id="UP001497516">
    <property type="component" value="Chromosome 7"/>
</dbReference>
<dbReference type="Pfam" id="PF17919">
    <property type="entry name" value="RT_RNaseH_2"/>
    <property type="match status" value="1"/>
</dbReference>
<dbReference type="InterPro" id="IPR005162">
    <property type="entry name" value="Retrotrans_gag_dom"/>
</dbReference>
<reference evidence="6 7" key="1">
    <citation type="submission" date="2024-04" db="EMBL/GenBank/DDBJ databases">
        <authorList>
            <person name="Fracassetti M."/>
        </authorList>
    </citation>
    <scope>NUCLEOTIDE SEQUENCE [LARGE SCALE GENOMIC DNA]</scope>
</reference>
<dbReference type="Pfam" id="PF17921">
    <property type="entry name" value="Integrase_H2C2"/>
    <property type="match status" value="1"/>
</dbReference>
<dbReference type="Gene3D" id="3.10.10.10">
    <property type="entry name" value="HIV Type 1 Reverse Transcriptase, subunit A, domain 1"/>
    <property type="match status" value="1"/>
</dbReference>
<dbReference type="Gene3D" id="3.30.420.10">
    <property type="entry name" value="Ribonuclease H-like superfamily/Ribonuclease H"/>
    <property type="match status" value="2"/>
</dbReference>
<dbReference type="CDD" id="cd01647">
    <property type="entry name" value="RT_LTR"/>
    <property type="match status" value="1"/>
</dbReference>
<dbReference type="InterPro" id="IPR000477">
    <property type="entry name" value="RT_dom"/>
</dbReference>
<dbReference type="GO" id="GO:0015074">
    <property type="term" value="P:DNA integration"/>
    <property type="evidence" value="ECO:0007669"/>
    <property type="project" value="InterPro"/>
</dbReference>
<dbReference type="PROSITE" id="PS50879">
    <property type="entry name" value="RNASE_H_1"/>
    <property type="match status" value="1"/>
</dbReference>
<accession>A0AAV2FLI1</accession>
<dbReference type="Gene3D" id="3.10.20.370">
    <property type="match status" value="1"/>
</dbReference>
<dbReference type="Pfam" id="PF00665">
    <property type="entry name" value="rve"/>
    <property type="match status" value="1"/>
</dbReference>
<dbReference type="CDD" id="cd09279">
    <property type="entry name" value="RNase_HI_like"/>
    <property type="match status" value="1"/>
</dbReference>